<evidence type="ECO:0000313" key="2">
    <source>
        <dbReference type="Proteomes" id="UP000462760"/>
    </source>
</evidence>
<dbReference type="PANTHER" id="PTHR35276">
    <property type="entry name" value="S-ADENOSYL-L-METHIONINE-DEPENDENT METHYLTRANSFERASES SUPERFAMILY PROTEIN"/>
    <property type="match status" value="1"/>
</dbReference>
<reference evidence="1 2" key="1">
    <citation type="submission" date="2019-08" db="EMBL/GenBank/DDBJ databases">
        <title>In-depth cultivation of the pig gut microbiome towards novel bacterial diversity and tailored functional studies.</title>
        <authorList>
            <person name="Wylensek D."/>
            <person name="Hitch T.C.A."/>
            <person name="Clavel T."/>
        </authorList>
    </citation>
    <scope>NUCLEOTIDE SEQUENCE [LARGE SCALE GENOMIC DNA]</scope>
    <source>
        <strain evidence="1 2">Med78-601-WT-4W-RMD-3</strain>
    </source>
</reference>
<dbReference type="Gene3D" id="3.40.50.150">
    <property type="entry name" value="Vaccinia Virus protein VP39"/>
    <property type="match status" value="1"/>
</dbReference>
<dbReference type="RefSeq" id="WP_154483549.1">
    <property type="nucleotide sequence ID" value="NZ_VULR01000004.1"/>
</dbReference>
<dbReference type="OrthoDB" id="9792989at2"/>
<comment type="caution">
    <text evidence="1">The sequence shown here is derived from an EMBL/GenBank/DDBJ whole genome shotgun (WGS) entry which is preliminary data.</text>
</comment>
<gene>
    <name evidence="1" type="ORF">FYJ27_04060</name>
</gene>
<dbReference type="Pfam" id="PF06962">
    <property type="entry name" value="rRNA_methylase"/>
    <property type="match status" value="1"/>
</dbReference>
<dbReference type="AlphaFoldDB" id="A0A844FG14"/>
<dbReference type="EMBL" id="VULR01000004">
    <property type="protein sequence ID" value="MSS42908.1"/>
    <property type="molecule type" value="Genomic_DNA"/>
</dbReference>
<dbReference type="GO" id="GO:0032259">
    <property type="term" value="P:methylation"/>
    <property type="evidence" value="ECO:0007669"/>
    <property type="project" value="UniProtKB-KW"/>
</dbReference>
<dbReference type="GO" id="GO:0008168">
    <property type="term" value="F:methyltransferase activity"/>
    <property type="evidence" value="ECO:0007669"/>
    <property type="project" value="UniProtKB-KW"/>
</dbReference>
<dbReference type="InterPro" id="IPR010719">
    <property type="entry name" value="MnmM_MeTrfase"/>
</dbReference>
<organism evidence="1 2">
    <name type="scientific">Anaerosalibacter bizertensis</name>
    <dbReference type="NCBI Taxonomy" id="932217"/>
    <lineage>
        <taxon>Bacteria</taxon>
        <taxon>Bacillati</taxon>
        <taxon>Bacillota</taxon>
        <taxon>Tissierellia</taxon>
        <taxon>Tissierellales</taxon>
        <taxon>Sporanaerobacteraceae</taxon>
        <taxon>Anaerosalibacter</taxon>
    </lineage>
</organism>
<protein>
    <submittedName>
        <fullName evidence="1">Methyltransferase domain-containing protein</fullName>
    </submittedName>
</protein>
<name>A0A844FG14_9FIRM</name>
<dbReference type="Proteomes" id="UP000462760">
    <property type="component" value="Unassembled WGS sequence"/>
</dbReference>
<proteinExistence type="predicted"/>
<keyword evidence="1" id="KW-0489">Methyltransferase</keyword>
<accession>A0A844FG14</accession>
<dbReference type="InterPro" id="IPR029063">
    <property type="entry name" value="SAM-dependent_MTases_sf"/>
</dbReference>
<dbReference type="PANTHER" id="PTHR35276:SF1">
    <property type="entry name" value="TRNA (MNM(5)S(2)U34)-METHYLTRANSFERASE, CHLOROPLASTIC"/>
    <property type="match status" value="1"/>
</dbReference>
<sequence length="190" mass="21451">MGYRYFINAVELAKKIMKDTIFPGDITIDCTVGKGNDTLLLAKLVGPLGKVYGFDIQLNALDYTQEKLKKENLIDRVKLIYDGHENVLNYIEDEKVKLVIFNLGYLPTGDHNVVTKPETTIKGIKGSLKLLCKNGILLIASYIGHNGGLEEKERVEEFLNNLDQKTYSVLKFQFVNQINNPPILYGVEKL</sequence>
<evidence type="ECO:0000313" key="1">
    <source>
        <dbReference type="EMBL" id="MSS42908.1"/>
    </source>
</evidence>
<keyword evidence="1" id="KW-0808">Transferase</keyword>
<dbReference type="SUPFAM" id="SSF53335">
    <property type="entry name" value="S-adenosyl-L-methionine-dependent methyltransferases"/>
    <property type="match status" value="1"/>
</dbReference>